<dbReference type="PANTHER" id="PTHR45348:SF7">
    <property type="entry name" value="ZINC BINDING OXIDOREDUCTASE, PUTATIVE-RELATED"/>
    <property type="match status" value="1"/>
</dbReference>
<feature type="compositionally biased region" description="Low complexity" evidence="3">
    <location>
        <begin position="78"/>
        <end position="91"/>
    </location>
</feature>
<feature type="domain" description="Enoyl reductase (ER)" evidence="4">
    <location>
        <begin position="8"/>
        <end position="385"/>
    </location>
</feature>
<sequence length="450" mass="48943">MKALTLDAENKSATVQDHEIPSPGPNELLIAVKAIALNPVDALYTFQPLGSTGRVVGSDFAGLVVARGPNPTNLSRTSSNAQDDNNNKNNSEAPWFGSRLRRSSTNLSRIINRGDRVAGFLQGACSANDRPGAFAEYVVCPADLVWRIPGRVPYEEAAAVSLCGLTAAQGLFFRLGLDAPFRWEDDSDEGVLRRVQSEGGGSGGRGRAGGQQQQQQQQRRPLSFLVYGASTSVGMYVAQLVRRSSEHTGRRIRLIGAANPRNWDMLKEEPYAYDHLVDYRDRSWPEQVRRVSSGGVYHAYDAVSEGSTVREVSSTLREGGKLAVVRSKEAGAWQTEGVSAEAIYGAVWEGLGEDVEYHNLVVRTSPVKRSFAAAFYKWLSDGGLLQPNPVRVLPGGLEKVVSDGFALLGTGMTSRGHGRTEQYMRPISGEKLVYKIETERRGSFGDGHIA</sequence>
<gene>
    <name evidence="5" type="ORF">UCDDA912_g06088</name>
</gene>
<dbReference type="Proteomes" id="UP000034680">
    <property type="component" value="Unassembled WGS sequence"/>
</dbReference>
<reference evidence="5 6" key="1">
    <citation type="submission" date="2015-05" db="EMBL/GenBank/DDBJ databases">
        <title>Distinctive expansion of gene families associated with plant cell wall degradation and secondary metabolism in the genomes of grapevine trunk pathogens.</title>
        <authorList>
            <person name="Lawrence D.P."/>
            <person name="Travadon R."/>
            <person name="Rolshausen P.E."/>
            <person name="Baumgartner K."/>
        </authorList>
    </citation>
    <scope>NUCLEOTIDE SEQUENCE [LARGE SCALE GENOMIC DNA]</scope>
    <source>
        <strain evidence="5">DA912</strain>
    </source>
</reference>
<evidence type="ECO:0000259" key="4">
    <source>
        <dbReference type="SMART" id="SM00829"/>
    </source>
</evidence>
<reference evidence="5 6" key="2">
    <citation type="submission" date="2015-05" db="EMBL/GenBank/DDBJ databases">
        <authorList>
            <person name="Morales-Cruz A."/>
            <person name="Amrine K.C."/>
            <person name="Cantu D."/>
        </authorList>
    </citation>
    <scope>NUCLEOTIDE SEQUENCE [LARGE SCALE GENOMIC DNA]</scope>
    <source>
        <strain evidence="5">DA912</strain>
    </source>
</reference>
<evidence type="ECO:0000256" key="2">
    <source>
        <dbReference type="ARBA" id="ARBA00023002"/>
    </source>
</evidence>
<dbReference type="SUPFAM" id="SSF50129">
    <property type="entry name" value="GroES-like"/>
    <property type="match status" value="1"/>
</dbReference>
<dbReference type="Pfam" id="PF08240">
    <property type="entry name" value="ADH_N"/>
    <property type="match status" value="1"/>
</dbReference>
<organism evidence="5 6">
    <name type="scientific">Diaporthe ampelina</name>
    <dbReference type="NCBI Taxonomy" id="1214573"/>
    <lineage>
        <taxon>Eukaryota</taxon>
        <taxon>Fungi</taxon>
        <taxon>Dikarya</taxon>
        <taxon>Ascomycota</taxon>
        <taxon>Pezizomycotina</taxon>
        <taxon>Sordariomycetes</taxon>
        <taxon>Sordariomycetidae</taxon>
        <taxon>Diaporthales</taxon>
        <taxon>Diaporthaceae</taxon>
        <taxon>Diaporthe</taxon>
    </lineage>
</organism>
<dbReference type="InterPro" id="IPR013154">
    <property type="entry name" value="ADH-like_N"/>
</dbReference>
<dbReference type="STRING" id="1214573.A0A0G2I1I1"/>
<dbReference type="GO" id="GO:0016651">
    <property type="term" value="F:oxidoreductase activity, acting on NAD(P)H"/>
    <property type="evidence" value="ECO:0007669"/>
    <property type="project" value="InterPro"/>
</dbReference>
<dbReference type="InterPro" id="IPR036291">
    <property type="entry name" value="NAD(P)-bd_dom_sf"/>
</dbReference>
<dbReference type="InterPro" id="IPR011032">
    <property type="entry name" value="GroES-like_sf"/>
</dbReference>
<dbReference type="Gene3D" id="3.90.180.10">
    <property type="entry name" value="Medium-chain alcohol dehydrogenases, catalytic domain"/>
    <property type="match status" value="2"/>
</dbReference>
<feature type="compositionally biased region" description="Gly residues" evidence="3">
    <location>
        <begin position="198"/>
        <end position="209"/>
    </location>
</feature>
<accession>A0A0G2I1I1</accession>
<dbReference type="CDD" id="cd08249">
    <property type="entry name" value="enoyl_reductase_like"/>
    <property type="match status" value="1"/>
</dbReference>
<comment type="similarity">
    <text evidence="1">Belongs to the zinc-containing alcohol dehydrogenase family.</text>
</comment>
<name>A0A0G2I1I1_9PEZI</name>
<proteinExistence type="inferred from homology"/>
<feature type="region of interest" description="Disordered" evidence="3">
    <location>
        <begin position="194"/>
        <end position="219"/>
    </location>
</feature>
<evidence type="ECO:0000256" key="3">
    <source>
        <dbReference type="SAM" id="MobiDB-lite"/>
    </source>
</evidence>
<keyword evidence="6" id="KW-1185">Reference proteome</keyword>
<dbReference type="OrthoDB" id="9992527at2759"/>
<keyword evidence="2" id="KW-0560">Oxidoreductase</keyword>
<dbReference type="InterPro" id="IPR047122">
    <property type="entry name" value="Trans-enoyl_RdTase-like"/>
</dbReference>
<dbReference type="InterPro" id="IPR020843">
    <property type="entry name" value="ER"/>
</dbReference>
<evidence type="ECO:0000256" key="1">
    <source>
        <dbReference type="ARBA" id="ARBA00008072"/>
    </source>
</evidence>
<evidence type="ECO:0000313" key="5">
    <source>
        <dbReference type="EMBL" id="KKY33950.1"/>
    </source>
</evidence>
<dbReference type="SMART" id="SM00829">
    <property type="entry name" value="PKS_ER"/>
    <property type="match status" value="1"/>
</dbReference>
<dbReference type="SUPFAM" id="SSF51735">
    <property type="entry name" value="NAD(P)-binding Rossmann-fold domains"/>
    <property type="match status" value="1"/>
</dbReference>
<feature type="region of interest" description="Disordered" evidence="3">
    <location>
        <begin position="1"/>
        <end position="20"/>
    </location>
</feature>
<dbReference type="PANTHER" id="PTHR45348">
    <property type="entry name" value="HYPOTHETICAL OXIDOREDUCTASE (EUROFUNG)"/>
    <property type="match status" value="1"/>
</dbReference>
<dbReference type="AlphaFoldDB" id="A0A0G2I1I1"/>
<feature type="region of interest" description="Disordered" evidence="3">
    <location>
        <begin position="71"/>
        <end position="96"/>
    </location>
</feature>
<feature type="compositionally biased region" description="Low complexity" evidence="3">
    <location>
        <begin position="210"/>
        <end position="219"/>
    </location>
</feature>
<comment type="caution">
    <text evidence="5">The sequence shown here is derived from an EMBL/GenBank/DDBJ whole genome shotgun (WGS) entry which is preliminary data.</text>
</comment>
<dbReference type="EMBL" id="LCUC01000222">
    <property type="protein sequence ID" value="KKY33950.1"/>
    <property type="molecule type" value="Genomic_DNA"/>
</dbReference>
<evidence type="ECO:0000313" key="6">
    <source>
        <dbReference type="Proteomes" id="UP000034680"/>
    </source>
</evidence>
<dbReference type="Gene3D" id="3.40.50.720">
    <property type="entry name" value="NAD(P)-binding Rossmann-like Domain"/>
    <property type="match status" value="1"/>
</dbReference>
<protein>
    <submittedName>
        <fullName evidence="5">Putative zinc-binding oxidoreductase</fullName>
    </submittedName>
</protein>